<name>A0ABR0F0K1_ZASCE</name>
<protein>
    <recommendedName>
        <fullName evidence="2">Gfd2/YDR514C-like C-terminal domain-containing protein</fullName>
    </recommendedName>
</protein>
<feature type="compositionally biased region" description="Basic residues" evidence="1">
    <location>
        <begin position="263"/>
        <end position="275"/>
    </location>
</feature>
<feature type="domain" description="Gfd2/YDR514C-like C-terminal" evidence="2">
    <location>
        <begin position="43"/>
        <end position="236"/>
    </location>
</feature>
<dbReference type="PANTHER" id="PTHR28083:SF1">
    <property type="entry name" value="GOOD FOR FULL DBP5 ACTIVITY PROTEIN 2"/>
    <property type="match status" value="1"/>
</dbReference>
<evidence type="ECO:0000313" key="3">
    <source>
        <dbReference type="EMBL" id="KAK4506603.1"/>
    </source>
</evidence>
<dbReference type="InterPro" id="IPR012337">
    <property type="entry name" value="RNaseH-like_sf"/>
</dbReference>
<dbReference type="InterPro" id="IPR040151">
    <property type="entry name" value="Gfd2/YDR514C-like"/>
</dbReference>
<dbReference type="Pfam" id="PF21762">
    <property type="entry name" value="DEDDh_C"/>
    <property type="match status" value="1"/>
</dbReference>
<evidence type="ECO:0000256" key="1">
    <source>
        <dbReference type="SAM" id="MobiDB-lite"/>
    </source>
</evidence>
<dbReference type="Gene3D" id="3.30.420.10">
    <property type="entry name" value="Ribonuclease H-like superfamily/Ribonuclease H"/>
    <property type="match status" value="1"/>
</dbReference>
<sequence length="334" mass="36766">MSQLQGTPDGSERQIPPAGIPLLQQVLGLTPRQDDRKHLQNVVFVCIDCEAFEFGPEKVMEVGVSVLDTSKIDLIDPEITSQDLISHIESAHYRIEEYGHLRNKRWVKGNPDAFAFGSSTWVKKADAKKVLLRIFQDAGNLSNAATLNEPLKGEVRNVVLVGHGIKNEVDYLKRLDFPLAAPRNIVHKLDTSTILSTKKQQVALKNLLQMTGINVDKSHLHNAGNDAAYTLHALMTIATREHAVPGCLVNVLAEQRAEGAAQKTKKAKQRAKKKKAQNEAKAAVAAANPGSKAAEQLGKEQQAGQAKKQAKILRRRAEREERKRQEQVGSNGNP</sequence>
<feature type="compositionally biased region" description="Basic and acidic residues" evidence="1">
    <location>
        <begin position="315"/>
        <end position="326"/>
    </location>
</feature>
<feature type="compositionally biased region" description="Low complexity" evidence="1">
    <location>
        <begin position="279"/>
        <end position="307"/>
    </location>
</feature>
<dbReference type="PANTHER" id="PTHR28083">
    <property type="entry name" value="GOOD FOR FULL DBP5 ACTIVITY PROTEIN 2"/>
    <property type="match status" value="1"/>
</dbReference>
<dbReference type="Proteomes" id="UP001305779">
    <property type="component" value="Unassembled WGS sequence"/>
</dbReference>
<proteinExistence type="predicted"/>
<gene>
    <name evidence="3" type="ORF">PRZ48_000335</name>
</gene>
<keyword evidence="4" id="KW-1185">Reference proteome</keyword>
<comment type="caution">
    <text evidence="3">The sequence shown here is derived from an EMBL/GenBank/DDBJ whole genome shotgun (WGS) entry which is preliminary data.</text>
</comment>
<evidence type="ECO:0000259" key="2">
    <source>
        <dbReference type="Pfam" id="PF21762"/>
    </source>
</evidence>
<dbReference type="EMBL" id="JAXOVC010000001">
    <property type="protein sequence ID" value="KAK4506603.1"/>
    <property type="molecule type" value="Genomic_DNA"/>
</dbReference>
<dbReference type="InterPro" id="IPR036397">
    <property type="entry name" value="RNaseH_sf"/>
</dbReference>
<accession>A0ABR0F0K1</accession>
<reference evidence="3 4" key="1">
    <citation type="journal article" date="2023" name="G3 (Bethesda)">
        <title>A chromosome-level genome assembly of Zasmidium syzygii isolated from banana leaves.</title>
        <authorList>
            <person name="van Westerhoven A.C."/>
            <person name="Mehrabi R."/>
            <person name="Talebi R."/>
            <person name="Steentjes M.B.F."/>
            <person name="Corcolon B."/>
            <person name="Chong P.A."/>
            <person name="Kema G.H.J."/>
            <person name="Seidl M.F."/>
        </authorList>
    </citation>
    <scope>NUCLEOTIDE SEQUENCE [LARGE SCALE GENOMIC DNA]</scope>
    <source>
        <strain evidence="3 4">P124</strain>
    </source>
</reference>
<feature type="region of interest" description="Disordered" evidence="1">
    <location>
        <begin position="259"/>
        <end position="334"/>
    </location>
</feature>
<dbReference type="InterPro" id="IPR048519">
    <property type="entry name" value="Gfd2/YDR514C-like_C"/>
</dbReference>
<organism evidence="3 4">
    <name type="scientific">Zasmidium cellare</name>
    <name type="common">Wine cellar mold</name>
    <name type="synonym">Racodium cellare</name>
    <dbReference type="NCBI Taxonomy" id="395010"/>
    <lineage>
        <taxon>Eukaryota</taxon>
        <taxon>Fungi</taxon>
        <taxon>Dikarya</taxon>
        <taxon>Ascomycota</taxon>
        <taxon>Pezizomycotina</taxon>
        <taxon>Dothideomycetes</taxon>
        <taxon>Dothideomycetidae</taxon>
        <taxon>Mycosphaerellales</taxon>
        <taxon>Mycosphaerellaceae</taxon>
        <taxon>Zasmidium</taxon>
    </lineage>
</organism>
<dbReference type="SUPFAM" id="SSF53098">
    <property type="entry name" value="Ribonuclease H-like"/>
    <property type="match status" value="1"/>
</dbReference>
<evidence type="ECO:0000313" key="4">
    <source>
        <dbReference type="Proteomes" id="UP001305779"/>
    </source>
</evidence>